<dbReference type="AlphaFoldDB" id="A0A1F7GZM1"/>
<protein>
    <recommendedName>
        <fullName evidence="4">Short-chain dehydrogenase</fullName>
    </recommendedName>
</protein>
<dbReference type="InterPro" id="IPR036291">
    <property type="entry name" value="NAD(P)-bd_dom_sf"/>
</dbReference>
<dbReference type="Pfam" id="PF13561">
    <property type="entry name" value="adh_short_C2"/>
    <property type="match status" value="1"/>
</dbReference>
<name>A0A1F7GZM1_9BACT</name>
<dbReference type="PROSITE" id="PS00061">
    <property type="entry name" value="ADH_SHORT"/>
    <property type="match status" value="1"/>
</dbReference>
<dbReference type="EMBL" id="MFZO01000037">
    <property type="protein sequence ID" value="OGK24233.1"/>
    <property type="molecule type" value="Genomic_DNA"/>
</dbReference>
<dbReference type="GO" id="GO:0032787">
    <property type="term" value="P:monocarboxylic acid metabolic process"/>
    <property type="evidence" value="ECO:0007669"/>
    <property type="project" value="UniProtKB-ARBA"/>
</dbReference>
<dbReference type="SUPFAM" id="SSF51735">
    <property type="entry name" value="NAD(P)-binding Rossmann-fold domains"/>
    <property type="match status" value="1"/>
</dbReference>
<reference evidence="2 3" key="1">
    <citation type="journal article" date="2016" name="Nat. Commun.">
        <title>Thousands of microbial genomes shed light on interconnected biogeochemical processes in an aquifer system.</title>
        <authorList>
            <person name="Anantharaman K."/>
            <person name="Brown C.T."/>
            <person name="Hug L.A."/>
            <person name="Sharon I."/>
            <person name="Castelle C.J."/>
            <person name="Probst A.J."/>
            <person name="Thomas B.C."/>
            <person name="Singh A."/>
            <person name="Wilkins M.J."/>
            <person name="Karaoz U."/>
            <person name="Brodie E.L."/>
            <person name="Williams K.H."/>
            <person name="Hubbard S.S."/>
            <person name="Banfield J.F."/>
        </authorList>
    </citation>
    <scope>NUCLEOTIDE SEQUENCE [LARGE SCALE GENOMIC DNA]</scope>
</reference>
<comment type="similarity">
    <text evidence="1">Belongs to the short-chain dehydrogenases/reductases (SDR) family.</text>
</comment>
<dbReference type="PRINTS" id="PR00081">
    <property type="entry name" value="GDHRDH"/>
</dbReference>
<dbReference type="Proteomes" id="UP000177913">
    <property type="component" value="Unassembled WGS sequence"/>
</dbReference>
<proteinExistence type="inferred from homology"/>
<dbReference type="Gene3D" id="3.40.50.720">
    <property type="entry name" value="NAD(P)-binding Rossmann-like Domain"/>
    <property type="match status" value="1"/>
</dbReference>
<evidence type="ECO:0000256" key="1">
    <source>
        <dbReference type="ARBA" id="ARBA00006484"/>
    </source>
</evidence>
<accession>A0A1F7GZM1</accession>
<organism evidence="2 3">
    <name type="scientific">Candidatus Roizmanbacteria bacterium RIFCSPHIGHO2_02_FULL_38_11</name>
    <dbReference type="NCBI Taxonomy" id="1802039"/>
    <lineage>
        <taxon>Bacteria</taxon>
        <taxon>Candidatus Roizmaniibacteriota</taxon>
    </lineage>
</organism>
<sequence>MENLKGKTALVTGASRGIGGAIAQRFVDEGANVIMPSRNEMDLADVASVAQYVQAHANVPLDILVNNAAINPMTPLDEITPELLKAFEEVMTVNLESPFLLSIGFAPGMIERGGGSIINIASLWGILGRGNRALYSMSKHGLIGMTESLAQLLGPQKIRVNAVSPGFVGTDMTYQNLRPNQIEDIKQGTPLGELVPVGHIANAVLWLASAESGYITGQNIVVDGGWSNVGRIAPPK</sequence>
<dbReference type="CDD" id="cd05233">
    <property type="entry name" value="SDR_c"/>
    <property type="match status" value="1"/>
</dbReference>
<evidence type="ECO:0008006" key="4">
    <source>
        <dbReference type="Google" id="ProtNLM"/>
    </source>
</evidence>
<dbReference type="PANTHER" id="PTHR42879:SF2">
    <property type="entry name" value="3-OXOACYL-[ACYL-CARRIER-PROTEIN] REDUCTASE FABG"/>
    <property type="match status" value="1"/>
</dbReference>
<dbReference type="InterPro" id="IPR002347">
    <property type="entry name" value="SDR_fam"/>
</dbReference>
<dbReference type="InterPro" id="IPR020904">
    <property type="entry name" value="Sc_DH/Rdtase_CS"/>
</dbReference>
<comment type="caution">
    <text evidence="2">The sequence shown here is derived from an EMBL/GenBank/DDBJ whole genome shotgun (WGS) entry which is preliminary data.</text>
</comment>
<evidence type="ECO:0000313" key="3">
    <source>
        <dbReference type="Proteomes" id="UP000177913"/>
    </source>
</evidence>
<dbReference type="InterPro" id="IPR050259">
    <property type="entry name" value="SDR"/>
</dbReference>
<gene>
    <name evidence="2" type="ORF">A3C25_05900</name>
</gene>
<dbReference type="PRINTS" id="PR00080">
    <property type="entry name" value="SDRFAMILY"/>
</dbReference>
<dbReference type="PANTHER" id="PTHR42879">
    <property type="entry name" value="3-OXOACYL-(ACYL-CARRIER-PROTEIN) REDUCTASE"/>
    <property type="match status" value="1"/>
</dbReference>
<evidence type="ECO:0000313" key="2">
    <source>
        <dbReference type="EMBL" id="OGK24233.1"/>
    </source>
</evidence>
<dbReference type="FunFam" id="3.40.50.720:FF:000084">
    <property type="entry name" value="Short-chain dehydrogenase reductase"/>
    <property type="match status" value="1"/>
</dbReference>